<accession>A0A5U2F930</accession>
<dbReference type="EMBL" id="AAGKHU010000200">
    <property type="protein sequence ID" value="EBP0014001.1"/>
    <property type="molecule type" value="Genomic_DNA"/>
</dbReference>
<keyword evidence="1" id="KW-0378">Hydrolase</keyword>
<dbReference type="Gene3D" id="3.40.50.300">
    <property type="entry name" value="P-loop containing nucleotide triphosphate hydrolases"/>
    <property type="match status" value="1"/>
</dbReference>
<dbReference type="GO" id="GO:0004386">
    <property type="term" value="F:helicase activity"/>
    <property type="evidence" value="ECO:0007669"/>
    <property type="project" value="UniProtKB-KW"/>
</dbReference>
<gene>
    <name evidence="1" type="ORF">HX37_25490</name>
</gene>
<name>A0A5U2F930_SALER</name>
<keyword evidence="1" id="KW-0347">Helicase</keyword>
<dbReference type="InterPro" id="IPR027417">
    <property type="entry name" value="P-loop_NTPase"/>
</dbReference>
<keyword evidence="1" id="KW-0547">Nucleotide-binding</keyword>
<feature type="non-terminal residue" evidence="1">
    <location>
        <position position="50"/>
    </location>
</feature>
<organism evidence="1">
    <name type="scientific">Salmonella enterica</name>
    <name type="common">Salmonella choleraesuis</name>
    <dbReference type="NCBI Taxonomy" id="28901"/>
    <lineage>
        <taxon>Bacteria</taxon>
        <taxon>Pseudomonadati</taxon>
        <taxon>Pseudomonadota</taxon>
        <taxon>Gammaproteobacteria</taxon>
        <taxon>Enterobacterales</taxon>
        <taxon>Enterobacteriaceae</taxon>
        <taxon>Salmonella</taxon>
    </lineage>
</organism>
<proteinExistence type="predicted"/>
<dbReference type="SUPFAM" id="SSF52540">
    <property type="entry name" value="P-loop containing nucleoside triphosphate hydrolases"/>
    <property type="match status" value="1"/>
</dbReference>
<sequence>MSYPDTPEQAKVIAWKGERLVVCAFAGSGKTTTLRRFAEENPTERMLYVA</sequence>
<protein>
    <submittedName>
        <fullName evidence="1">DNA helicase</fullName>
    </submittedName>
</protein>
<reference evidence="1" key="1">
    <citation type="submission" date="2018-07" db="EMBL/GenBank/DDBJ databases">
        <authorList>
            <consortium name="GenomeTrakr network: Whole genome sequencing for foodborne pathogen traceback"/>
        </authorList>
    </citation>
    <scope>NUCLEOTIDE SEQUENCE</scope>
    <source>
        <strain evidence="1">CFSAN018538</strain>
    </source>
</reference>
<keyword evidence="1" id="KW-0067">ATP-binding</keyword>
<dbReference type="AlphaFoldDB" id="A0A5U2F930"/>
<evidence type="ECO:0000313" key="1">
    <source>
        <dbReference type="EMBL" id="EBP0014001.1"/>
    </source>
</evidence>
<comment type="caution">
    <text evidence="1">The sequence shown here is derived from an EMBL/GenBank/DDBJ whole genome shotgun (WGS) entry which is preliminary data.</text>
</comment>